<keyword evidence="2" id="KW-1185">Reference proteome</keyword>
<sequence>MTISGNLNTGEITVERARAAGHEPVVRSATLAGDDETWPAGLMLARGADGDQYPYDTEETVAAATGDGTAKTFSLSLGEDLTPGSVSVTDDTETFSDDGVGVLTGDAGGTGRADYRTGAATITFTAAPASEQAITATVKHRPTAVLDEAVDTSAQQAGLIIRHGTVKESMLVRGVAAPADATEAELRLLAAVGIWAV</sequence>
<gene>
    <name evidence="1" type="ORF">DENIS_3465</name>
</gene>
<reference evidence="2" key="2">
    <citation type="submission" date="2019-01" db="EMBL/GenBank/DDBJ databases">
        <title>Genome sequence of Desulfonema ishimotonii strain Tokyo 01.</title>
        <authorList>
            <person name="Fukui M."/>
        </authorList>
    </citation>
    <scope>NUCLEOTIDE SEQUENCE [LARGE SCALE GENOMIC DNA]</scope>
    <source>
        <strain evidence="2">Tokyo 01</strain>
    </source>
</reference>
<evidence type="ECO:0008006" key="3">
    <source>
        <dbReference type="Google" id="ProtNLM"/>
    </source>
</evidence>
<reference evidence="2" key="1">
    <citation type="submission" date="2017-11" db="EMBL/GenBank/DDBJ databases">
        <authorList>
            <person name="Watanabe M."/>
            <person name="Kojima H."/>
        </authorList>
    </citation>
    <scope>NUCLEOTIDE SEQUENCE [LARGE SCALE GENOMIC DNA]</scope>
    <source>
        <strain evidence="2">Tokyo 01</strain>
    </source>
</reference>
<proteinExistence type="predicted"/>
<dbReference type="Proteomes" id="UP000288096">
    <property type="component" value="Unassembled WGS sequence"/>
</dbReference>
<evidence type="ECO:0000313" key="2">
    <source>
        <dbReference type="Proteomes" id="UP000288096"/>
    </source>
</evidence>
<organism evidence="1 2">
    <name type="scientific">Desulfonema ishimotonii</name>
    <dbReference type="NCBI Taxonomy" id="45657"/>
    <lineage>
        <taxon>Bacteria</taxon>
        <taxon>Pseudomonadati</taxon>
        <taxon>Thermodesulfobacteriota</taxon>
        <taxon>Desulfobacteria</taxon>
        <taxon>Desulfobacterales</taxon>
        <taxon>Desulfococcaceae</taxon>
        <taxon>Desulfonema</taxon>
    </lineage>
</organism>
<dbReference type="EMBL" id="BEXT01000001">
    <property type="protein sequence ID" value="GBC62493.1"/>
    <property type="molecule type" value="Genomic_DNA"/>
</dbReference>
<dbReference type="OrthoDB" id="5456145at2"/>
<name>A0A401FZY1_9BACT</name>
<protein>
    <recommendedName>
        <fullName evidence="3">Head decoration protein</fullName>
    </recommendedName>
</protein>
<accession>A0A401FZY1</accession>
<comment type="caution">
    <text evidence="1">The sequence shown here is derived from an EMBL/GenBank/DDBJ whole genome shotgun (WGS) entry which is preliminary data.</text>
</comment>
<dbReference type="RefSeq" id="WP_124329659.1">
    <property type="nucleotide sequence ID" value="NZ_BEXT01000001.1"/>
</dbReference>
<evidence type="ECO:0000313" key="1">
    <source>
        <dbReference type="EMBL" id="GBC62493.1"/>
    </source>
</evidence>
<dbReference type="AlphaFoldDB" id="A0A401FZY1"/>